<accession>A0A4Y2JZ70</accession>
<comment type="caution">
    <text evidence="2">The sequence shown here is derived from an EMBL/GenBank/DDBJ whole genome shotgun (WGS) entry which is preliminary data.</text>
</comment>
<gene>
    <name evidence="2" type="ORF">AVEN_93191_1</name>
</gene>
<evidence type="ECO:0000313" key="3">
    <source>
        <dbReference type="Proteomes" id="UP000499080"/>
    </source>
</evidence>
<feature type="compositionally biased region" description="Low complexity" evidence="1">
    <location>
        <begin position="108"/>
        <end position="123"/>
    </location>
</feature>
<dbReference type="EMBL" id="BGPR01004082">
    <property type="protein sequence ID" value="GBM95703.1"/>
    <property type="molecule type" value="Genomic_DNA"/>
</dbReference>
<organism evidence="2 3">
    <name type="scientific">Araneus ventricosus</name>
    <name type="common">Orbweaver spider</name>
    <name type="synonym">Epeira ventricosa</name>
    <dbReference type="NCBI Taxonomy" id="182803"/>
    <lineage>
        <taxon>Eukaryota</taxon>
        <taxon>Metazoa</taxon>
        <taxon>Ecdysozoa</taxon>
        <taxon>Arthropoda</taxon>
        <taxon>Chelicerata</taxon>
        <taxon>Arachnida</taxon>
        <taxon>Araneae</taxon>
        <taxon>Araneomorphae</taxon>
        <taxon>Entelegynae</taxon>
        <taxon>Araneoidea</taxon>
        <taxon>Araneidae</taxon>
        <taxon>Araneus</taxon>
    </lineage>
</organism>
<name>A0A4Y2JZ70_ARAVE</name>
<feature type="region of interest" description="Disordered" evidence="1">
    <location>
        <begin position="68"/>
        <end position="88"/>
    </location>
</feature>
<feature type="region of interest" description="Disordered" evidence="1">
    <location>
        <begin position="101"/>
        <end position="123"/>
    </location>
</feature>
<evidence type="ECO:0000313" key="2">
    <source>
        <dbReference type="EMBL" id="GBM95703.1"/>
    </source>
</evidence>
<keyword evidence="3" id="KW-1185">Reference proteome</keyword>
<dbReference type="AlphaFoldDB" id="A0A4Y2JZ70"/>
<dbReference type="Proteomes" id="UP000499080">
    <property type="component" value="Unassembled WGS sequence"/>
</dbReference>
<proteinExistence type="predicted"/>
<reference evidence="2 3" key="1">
    <citation type="journal article" date="2019" name="Sci. Rep.">
        <title>Orb-weaving spider Araneus ventricosus genome elucidates the spidroin gene catalogue.</title>
        <authorList>
            <person name="Kono N."/>
            <person name="Nakamura H."/>
            <person name="Ohtoshi R."/>
            <person name="Moran D.A.P."/>
            <person name="Shinohara A."/>
            <person name="Yoshida Y."/>
            <person name="Fujiwara M."/>
            <person name="Mori M."/>
            <person name="Tomita M."/>
            <person name="Arakawa K."/>
        </authorList>
    </citation>
    <scope>NUCLEOTIDE SEQUENCE [LARGE SCALE GENOMIC DNA]</scope>
</reference>
<protein>
    <submittedName>
        <fullName evidence="2">Uncharacterized protein</fullName>
    </submittedName>
</protein>
<sequence>MNLREEGGALQHPLLRQWYRQTQHYRRRSLMRRPPGRSPALPQEENLHHPALPTDSIASVYNCSSSQELQKADSLPPKDFQELPETGLVRTVPNEEIAEVLQKDSQRGSRSSPTSSSVVSTNSALQTKIFDEKTPWKISCSPSGGKPPSSSLTNGLYSMSIRLQFLTRTAKSRLFTPKGLSGIARDWFSENSSQRRNC</sequence>
<feature type="region of interest" description="Disordered" evidence="1">
    <location>
        <begin position="28"/>
        <end position="50"/>
    </location>
</feature>
<evidence type="ECO:0000256" key="1">
    <source>
        <dbReference type="SAM" id="MobiDB-lite"/>
    </source>
</evidence>